<name>A0ABX8LLZ7_9BACT</name>
<keyword evidence="2" id="KW-1185">Reference proteome</keyword>
<protein>
    <recommendedName>
        <fullName evidence="3">YbbR-like protein</fullName>
    </recommendedName>
</protein>
<evidence type="ECO:0000313" key="2">
    <source>
        <dbReference type="Proteomes" id="UP000683559"/>
    </source>
</evidence>
<dbReference type="EMBL" id="CP077683">
    <property type="protein sequence ID" value="QXE92366.1"/>
    <property type="molecule type" value="Genomic_DNA"/>
</dbReference>
<proteinExistence type="predicted"/>
<accession>A0ABX8LLZ7</accession>
<evidence type="ECO:0008006" key="3">
    <source>
        <dbReference type="Google" id="ProtNLM"/>
    </source>
</evidence>
<dbReference type="Proteomes" id="UP000683559">
    <property type="component" value="Chromosome"/>
</dbReference>
<organism evidence="1 2">
    <name type="scientific">Geomonas subterranea</name>
    <dbReference type="NCBI Taxonomy" id="2847989"/>
    <lineage>
        <taxon>Bacteria</taxon>
        <taxon>Pseudomonadati</taxon>
        <taxon>Thermodesulfobacteriota</taxon>
        <taxon>Desulfuromonadia</taxon>
        <taxon>Geobacterales</taxon>
        <taxon>Geobacteraceae</taxon>
        <taxon>Geomonas</taxon>
    </lineage>
</organism>
<evidence type="ECO:0000313" key="1">
    <source>
        <dbReference type="EMBL" id="QXE92366.1"/>
    </source>
</evidence>
<gene>
    <name evidence="1" type="ORF">KP001_07550</name>
</gene>
<sequence length="129" mass="13973">MTTHVKGQEWLKGVKLLSVLLAVLIWLSVIAERRGEMLLTVPVGLDRMPPGLQLDGSAPAEVEVVVSGPSILLFLLPFHQTRCGIDLAGAQPGQQLVSLKEAEFNLDQEIKVVHVAPATATFVLTLKEK</sequence>
<reference evidence="1 2" key="1">
    <citation type="submission" date="2021-06" db="EMBL/GenBank/DDBJ databases">
        <title>Gemonas diversity in paddy soil.</title>
        <authorList>
            <person name="Liu G."/>
        </authorList>
    </citation>
    <scope>NUCLEOTIDE SEQUENCE [LARGE SCALE GENOMIC DNA]</scope>
    <source>
        <strain evidence="1 2">RG2</strain>
    </source>
</reference>
<dbReference type="RefSeq" id="WP_217288920.1">
    <property type="nucleotide sequence ID" value="NZ_CP077683.1"/>
</dbReference>